<dbReference type="GeneID" id="27689660"/>
<feature type="compositionally biased region" description="Low complexity" evidence="1">
    <location>
        <begin position="110"/>
        <end position="139"/>
    </location>
</feature>
<feature type="compositionally biased region" description="Polar residues" evidence="1">
    <location>
        <begin position="64"/>
        <end position="73"/>
    </location>
</feature>
<dbReference type="RefSeq" id="XP_016606703.1">
    <property type="nucleotide sequence ID" value="XM_016754559.1"/>
</dbReference>
<evidence type="ECO:0000313" key="2">
    <source>
        <dbReference type="EMBL" id="KNC98663.1"/>
    </source>
</evidence>
<evidence type="ECO:0000256" key="1">
    <source>
        <dbReference type="SAM" id="MobiDB-lite"/>
    </source>
</evidence>
<organism evidence="2 3">
    <name type="scientific">Spizellomyces punctatus (strain DAOM BR117)</name>
    <dbReference type="NCBI Taxonomy" id="645134"/>
    <lineage>
        <taxon>Eukaryota</taxon>
        <taxon>Fungi</taxon>
        <taxon>Fungi incertae sedis</taxon>
        <taxon>Chytridiomycota</taxon>
        <taxon>Chytridiomycota incertae sedis</taxon>
        <taxon>Chytridiomycetes</taxon>
        <taxon>Spizellomycetales</taxon>
        <taxon>Spizellomycetaceae</taxon>
        <taxon>Spizellomyces</taxon>
    </lineage>
</organism>
<dbReference type="InParanoid" id="A0A0L0HD74"/>
<dbReference type="OrthoDB" id="10370151at2759"/>
<sequence length="175" mass="19436">MDQSVCFLPPIQVSKSYDWLMDTQPNTQPNTHPTHKMNEPLSPPDDQPPSYRQIKSPTFMAPPRTSSIKSQPQRGLHPVVIPQPSPLTRIMMPSPPVSPRTPTFSPGQRTSASSFGSTSTSTSSASTLSTSTSSSGSSTYKPDRQVFMKQWMRILDDAERMVVRGEMEKDRGRNL</sequence>
<dbReference type="Proteomes" id="UP000053201">
    <property type="component" value="Unassembled WGS sequence"/>
</dbReference>
<accession>A0A0L0HD74</accession>
<reference evidence="2 3" key="1">
    <citation type="submission" date="2009-08" db="EMBL/GenBank/DDBJ databases">
        <title>The Genome Sequence of Spizellomyces punctatus strain DAOM BR117.</title>
        <authorList>
            <consortium name="The Broad Institute Genome Sequencing Platform"/>
            <person name="Russ C."/>
            <person name="Cuomo C."/>
            <person name="Shea T."/>
            <person name="Young S.K."/>
            <person name="Zeng Q."/>
            <person name="Koehrsen M."/>
            <person name="Haas B."/>
            <person name="Borodovsky M."/>
            <person name="Guigo R."/>
            <person name="Alvarado L."/>
            <person name="Berlin A."/>
            <person name="Bochicchio J."/>
            <person name="Borenstein D."/>
            <person name="Chapman S."/>
            <person name="Chen Z."/>
            <person name="Engels R."/>
            <person name="Freedman E."/>
            <person name="Gellesch M."/>
            <person name="Goldberg J."/>
            <person name="Griggs A."/>
            <person name="Gujja S."/>
            <person name="Heiman D."/>
            <person name="Hepburn T."/>
            <person name="Howarth C."/>
            <person name="Jen D."/>
            <person name="Larson L."/>
            <person name="Lewis B."/>
            <person name="Mehta T."/>
            <person name="Park D."/>
            <person name="Pearson M."/>
            <person name="Roberts A."/>
            <person name="Saif S."/>
            <person name="Shenoy N."/>
            <person name="Sisk P."/>
            <person name="Stolte C."/>
            <person name="Sykes S."/>
            <person name="Thomson T."/>
            <person name="Walk T."/>
            <person name="White J."/>
            <person name="Yandava C."/>
            <person name="Burger G."/>
            <person name="Gray M.W."/>
            <person name="Holland P.W.H."/>
            <person name="King N."/>
            <person name="Lang F.B.F."/>
            <person name="Roger A.J."/>
            <person name="Ruiz-Trillo I."/>
            <person name="Lander E."/>
            <person name="Nusbaum C."/>
        </authorList>
    </citation>
    <scope>NUCLEOTIDE SEQUENCE [LARGE SCALE GENOMIC DNA]</scope>
    <source>
        <strain evidence="2 3">DAOM BR117</strain>
    </source>
</reference>
<feature type="compositionally biased region" description="Low complexity" evidence="1">
    <location>
        <begin position="23"/>
        <end position="32"/>
    </location>
</feature>
<feature type="compositionally biased region" description="Polar residues" evidence="1">
    <location>
        <begin position="100"/>
        <end position="109"/>
    </location>
</feature>
<feature type="region of interest" description="Disordered" evidence="1">
    <location>
        <begin position="21"/>
        <end position="141"/>
    </location>
</feature>
<protein>
    <submittedName>
        <fullName evidence="2">Uncharacterized protein</fullName>
    </submittedName>
</protein>
<proteinExistence type="predicted"/>
<dbReference type="AlphaFoldDB" id="A0A0L0HD74"/>
<keyword evidence="3" id="KW-1185">Reference proteome</keyword>
<name>A0A0L0HD74_SPIPD</name>
<evidence type="ECO:0000313" key="3">
    <source>
        <dbReference type="Proteomes" id="UP000053201"/>
    </source>
</evidence>
<gene>
    <name evidence="2" type="ORF">SPPG_06344</name>
</gene>
<dbReference type="VEuPathDB" id="FungiDB:SPPG_06344"/>
<dbReference type="EMBL" id="KQ257460">
    <property type="protein sequence ID" value="KNC98663.1"/>
    <property type="molecule type" value="Genomic_DNA"/>
</dbReference>